<gene>
    <name evidence="2" type="ORF">H9625_06865</name>
</gene>
<protein>
    <submittedName>
        <fullName evidence="2">Uncharacterized protein</fullName>
    </submittedName>
</protein>
<sequence>MKEYKPIEKETTGMVSEPGLSYSSPNAVKPPVSEFSDQIMDMLLQQPTQVKLLIINKLAGSMLVDKETGTTHENPEVCSRKEIEAKLDNLHVKGHLRRLFGAAPFIDENDDWKKEKEAYLRKKYGM</sequence>
<name>A0ABR8Y7J0_9BACT</name>
<evidence type="ECO:0000313" key="2">
    <source>
        <dbReference type="EMBL" id="MBD8040168.1"/>
    </source>
</evidence>
<evidence type="ECO:0000256" key="1">
    <source>
        <dbReference type="SAM" id="MobiDB-lite"/>
    </source>
</evidence>
<keyword evidence="3" id="KW-1185">Reference proteome</keyword>
<organism evidence="2 3">
    <name type="scientific">Phocaeicola intestinalis</name>
    <dbReference type="NCBI Taxonomy" id="2762212"/>
    <lineage>
        <taxon>Bacteria</taxon>
        <taxon>Pseudomonadati</taxon>
        <taxon>Bacteroidota</taxon>
        <taxon>Bacteroidia</taxon>
        <taxon>Bacteroidales</taxon>
        <taxon>Bacteroidaceae</taxon>
        <taxon>Phocaeicola</taxon>
    </lineage>
</organism>
<dbReference type="RefSeq" id="WP_191763583.1">
    <property type="nucleotide sequence ID" value="NZ_JACSPP010000016.1"/>
</dbReference>
<reference evidence="2 3" key="1">
    <citation type="submission" date="2020-08" db="EMBL/GenBank/DDBJ databases">
        <title>A Genomic Blueprint of the Chicken Gut Microbiome.</title>
        <authorList>
            <person name="Gilroy R."/>
            <person name="Ravi A."/>
            <person name="Getino M."/>
            <person name="Pursley I."/>
            <person name="Horton D.L."/>
            <person name="Alikhan N.-F."/>
            <person name="Baker D."/>
            <person name="Gharbi K."/>
            <person name="Hall N."/>
            <person name="Watson M."/>
            <person name="Adriaenssens E.M."/>
            <person name="Foster-Nyarko E."/>
            <person name="Jarju S."/>
            <person name="Secka A."/>
            <person name="Antonio M."/>
            <person name="Oren A."/>
            <person name="Chaudhuri R."/>
            <person name="La Ragione R.M."/>
            <person name="Hildebrand F."/>
            <person name="Pallen M.J."/>
        </authorList>
    </citation>
    <scope>NUCLEOTIDE SEQUENCE [LARGE SCALE GENOMIC DNA]</scope>
    <source>
        <strain evidence="2 3">Sa1CVN1</strain>
    </source>
</reference>
<evidence type="ECO:0000313" key="3">
    <source>
        <dbReference type="Proteomes" id="UP000620874"/>
    </source>
</evidence>
<dbReference type="Proteomes" id="UP000620874">
    <property type="component" value="Unassembled WGS sequence"/>
</dbReference>
<feature type="compositionally biased region" description="Basic and acidic residues" evidence="1">
    <location>
        <begin position="1"/>
        <end position="11"/>
    </location>
</feature>
<proteinExistence type="predicted"/>
<dbReference type="EMBL" id="JACSPP010000016">
    <property type="protein sequence ID" value="MBD8040168.1"/>
    <property type="molecule type" value="Genomic_DNA"/>
</dbReference>
<accession>A0ABR8Y7J0</accession>
<comment type="caution">
    <text evidence="2">The sequence shown here is derived from an EMBL/GenBank/DDBJ whole genome shotgun (WGS) entry which is preliminary data.</text>
</comment>
<feature type="region of interest" description="Disordered" evidence="1">
    <location>
        <begin position="1"/>
        <end position="26"/>
    </location>
</feature>